<dbReference type="EMBL" id="JBHSQE010000009">
    <property type="protein sequence ID" value="MFC6147216.1"/>
    <property type="molecule type" value="Genomic_DNA"/>
</dbReference>
<comment type="caution">
    <text evidence="2">The sequence shown here is derived from an EMBL/GenBank/DDBJ whole genome shotgun (WGS) entry which is preliminary data.</text>
</comment>
<proteinExistence type="predicted"/>
<reference evidence="3" key="1">
    <citation type="journal article" date="2019" name="Int. J. Syst. Evol. Microbiol.">
        <title>The Global Catalogue of Microorganisms (GCM) 10K type strain sequencing project: providing services to taxonomists for standard genome sequencing and annotation.</title>
        <authorList>
            <consortium name="The Broad Institute Genomics Platform"/>
            <consortium name="The Broad Institute Genome Sequencing Center for Infectious Disease"/>
            <person name="Wu L."/>
            <person name="Ma J."/>
        </authorList>
    </citation>
    <scope>NUCLEOTIDE SEQUENCE [LARGE SCALE GENOMIC DNA]</scope>
    <source>
        <strain evidence="3">CCUG 51943</strain>
    </source>
</reference>
<dbReference type="CDD" id="cd01447">
    <property type="entry name" value="Polysulfide_ST"/>
    <property type="match status" value="1"/>
</dbReference>
<dbReference type="PROSITE" id="PS50206">
    <property type="entry name" value="RHODANESE_3"/>
    <property type="match status" value="1"/>
</dbReference>
<feature type="domain" description="Rhodanese" evidence="1">
    <location>
        <begin position="40"/>
        <end position="137"/>
    </location>
</feature>
<dbReference type="RefSeq" id="WP_377001841.1">
    <property type="nucleotide sequence ID" value="NZ_JBHSQE010000009.1"/>
</dbReference>
<dbReference type="SMART" id="SM00450">
    <property type="entry name" value="RHOD"/>
    <property type="match status" value="1"/>
</dbReference>
<dbReference type="InterPro" id="IPR001763">
    <property type="entry name" value="Rhodanese-like_dom"/>
</dbReference>
<evidence type="ECO:0000259" key="1">
    <source>
        <dbReference type="PROSITE" id="PS50206"/>
    </source>
</evidence>
<dbReference type="Gene3D" id="3.40.250.10">
    <property type="entry name" value="Rhodanese-like domain"/>
    <property type="match status" value="1"/>
</dbReference>
<dbReference type="PANTHER" id="PTHR44086">
    <property type="entry name" value="THIOSULFATE SULFURTRANSFERASE RDL2, MITOCHONDRIAL-RELATED"/>
    <property type="match status" value="1"/>
</dbReference>
<sequence length="141" mass="15614">MNTTHRRPGEPLPVPAQELVARANARVRTLSLEEARELVDDPGHLFVDIRDPREWEAHGIIPGAFRAPRGMLEFWVDPQSPYFKPALDDGRTLVLYCGSAWRSALSAAALHDMGRTDVTHLAGAFSAWNKAGLPTEQYPAT</sequence>
<accession>A0ABW1QD49</accession>
<dbReference type="Pfam" id="PF00581">
    <property type="entry name" value="Rhodanese"/>
    <property type="match status" value="1"/>
</dbReference>
<organism evidence="2 3">
    <name type="scientific">Corynebacterium nasicanis</name>
    <dbReference type="NCBI Taxonomy" id="1448267"/>
    <lineage>
        <taxon>Bacteria</taxon>
        <taxon>Bacillati</taxon>
        <taxon>Actinomycetota</taxon>
        <taxon>Actinomycetes</taxon>
        <taxon>Mycobacteriales</taxon>
        <taxon>Corynebacteriaceae</taxon>
        <taxon>Corynebacterium</taxon>
    </lineage>
</organism>
<evidence type="ECO:0000313" key="2">
    <source>
        <dbReference type="EMBL" id="MFC6147216.1"/>
    </source>
</evidence>
<protein>
    <submittedName>
        <fullName evidence="2">Rhodanese-like domain-containing protein</fullName>
    </submittedName>
</protein>
<gene>
    <name evidence="2" type="ORF">ACFPUZ_10430</name>
</gene>
<keyword evidence="3" id="KW-1185">Reference proteome</keyword>
<evidence type="ECO:0000313" key="3">
    <source>
        <dbReference type="Proteomes" id="UP001596244"/>
    </source>
</evidence>
<dbReference type="PANTHER" id="PTHR44086:SF13">
    <property type="entry name" value="THIOSULFATE SULFURTRANSFERASE PSPE"/>
    <property type="match status" value="1"/>
</dbReference>
<dbReference type="Proteomes" id="UP001596244">
    <property type="component" value="Unassembled WGS sequence"/>
</dbReference>
<dbReference type="SUPFAM" id="SSF52821">
    <property type="entry name" value="Rhodanese/Cell cycle control phosphatase"/>
    <property type="match status" value="1"/>
</dbReference>
<name>A0ABW1QD49_9CORY</name>
<dbReference type="InterPro" id="IPR036873">
    <property type="entry name" value="Rhodanese-like_dom_sf"/>
</dbReference>